<feature type="region of interest" description="Disordered" evidence="1">
    <location>
        <begin position="84"/>
        <end position="111"/>
    </location>
</feature>
<keyword evidence="3" id="KW-1185">Reference proteome</keyword>
<dbReference type="AlphaFoldDB" id="A0A915BXP4"/>
<dbReference type="InterPro" id="IPR001660">
    <property type="entry name" value="SAM"/>
</dbReference>
<feature type="compositionally biased region" description="Low complexity" evidence="1">
    <location>
        <begin position="146"/>
        <end position="168"/>
    </location>
</feature>
<evidence type="ECO:0000313" key="4">
    <source>
        <dbReference type="WBParaSite" id="PgR067_g032_t03"/>
    </source>
</evidence>
<name>A0A915BXP4_PARUN</name>
<protein>
    <submittedName>
        <fullName evidence="4">SAM domain-containing protein</fullName>
    </submittedName>
</protein>
<evidence type="ECO:0000313" key="3">
    <source>
        <dbReference type="Proteomes" id="UP000887569"/>
    </source>
</evidence>
<dbReference type="Proteomes" id="UP000887569">
    <property type="component" value="Unplaced"/>
</dbReference>
<sequence length="772" mass="86454">YEEPEPDYPRDDLLEPMESAAQDNPELRIFDSSDLPQHRGDFTSQHAIMVRSRQFAEIAGLMDGSQTDQPKLKRFSRYNQSMHSRPVSTCHAEPSSSHLPQPQTYSKGGKLKTGIFSGNWTLRDKKEMRPSVHNITVVPVGRQVGSSSKSSPTSSTATPTTSSSSLPSLQFRLSKHNSPTQERRRISADTFTSNEHISPTRRREPFLTYSRRGSASVRRIFSLLRSAASRCSNDEVRKSSLPPESCVNRTDNCSSVNSATRSTKRERVIPIEIRNAASDHLFTEELQATLKSRKIPLQIQVEEHRSNLSDSDSRCRPTSFPKAMLEKDSSCENNLDNCHEAGFRDKRSYVSTIQEVGSNPEAEDAADEFNENDMQPSNEDSQPCRLRRIGGVKSMGPARRCWHRPVVEVFPYSHTRSVSKDSGIPSTPVEQRRSHCSSSTDECSPTSTPIIESFATHLVIDADSAYRTGTSDSSPSSVCSNSEVQGATMRKSCPDLHRATSVVQPKNLEAHRVQNPRNRRAREKRQAAEWMKKPVNEWSFDDVLLWLQYCKLDEVASVMIGYDINGTDVEKWNDETLVQLGVVDEDVRREVLKQLLDAKEAYEKRAAEKDEKTPRGRQRMPLFKMVRSASYDKVLALETPLTTRDITVAEGRFGCLQVTKVNGANIPLREQDCLLEINDKPGQIFRSPLMFTKLVSDAEGEPIRLVVLRRRHLNDEADDDGHANLADGCLQGTSITSEQDSSTSSGVSSSEICSEVAVPVTPMEHSPEVLRL</sequence>
<dbReference type="PROSITE" id="PS50105">
    <property type="entry name" value="SAM_DOMAIN"/>
    <property type="match status" value="1"/>
</dbReference>
<reference evidence="4" key="1">
    <citation type="submission" date="2022-11" db="UniProtKB">
        <authorList>
            <consortium name="WormBaseParasite"/>
        </authorList>
    </citation>
    <scope>IDENTIFICATION</scope>
</reference>
<dbReference type="Gene3D" id="1.10.150.50">
    <property type="entry name" value="Transcription Factor, Ets-1"/>
    <property type="match status" value="1"/>
</dbReference>
<organism evidence="3 4">
    <name type="scientific">Parascaris univalens</name>
    <name type="common">Nematode worm</name>
    <dbReference type="NCBI Taxonomy" id="6257"/>
    <lineage>
        <taxon>Eukaryota</taxon>
        <taxon>Metazoa</taxon>
        <taxon>Ecdysozoa</taxon>
        <taxon>Nematoda</taxon>
        <taxon>Chromadorea</taxon>
        <taxon>Rhabditida</taxon>
        <taxon>Spirurina</taxon>
        <taxon>Ascaridomorpha</taxon>
        <taxon>Ascaridoidea</taxon>
        <taxon>Ascarididae</taxon>
        <taxon>Parascaris</taxon>
    </lineage>
</organism>
<dbReference type="SUPFAM" id="SSF47769">
    <property type="entry name" value="SAM/Pointed domain"/>
    <property type="match status" value="1"/>
</dbReference>
<feature type="domain" description="SAM" evidence="2">
    <location>
        <begin position="538"/>
        <end position="601"/>
    </location>
</feature>
<proteinExistence type="predicted"/>
<feature type="compositionally biased region" description="Polar residues" evidence="1">
    <location>
        <begin position="94"/>
        <end position="106"/>
    </location>
</feature>
<evidence type="ECO:0000259" key="2">
    <source>
        <dbReference type="PROSITE" id="PS50105"/>
    </source>
</evidence>
<feature type="region of interest" description="Disordered" evidence="1">
    <location>
        <begin position="131"/>
        <end position="203"/>
    </location>
</feature>
<dbReference type="Pfam" id="PF07647">
    <property type="entry name" value="SAM_2"/>
    <property type="match status" value="1"/>
</dbReference>
<evidence type="ECO:0000256" key="1">
    <source>
        <dbReference type="SAM" id="MobiDB-lite"/>
    </source>
</evidence>
<accession>A0A915BXP4</accession>
<dbReference type="InterPro" id="IPR013761">
    <property type="entry name" value="SAM/pointed_sf"/>
</dbReference>
<feature type="compositionally biased region" description="Polar residues" evidence="1">
    <location>
        <begin position="436"/>
        <end position="445"/>
    </location>
</feature>
<feature type="region of interest" description="Disordered" evidence="1">
    <location>
        <begin position="416"/>
        <end position="445"/>
    </location>
</feature>
<dbReference type="WBParaSite" id="PgR067_g032_t03">
    <property type="protein sequence ID" value="PgR067_g032_t03"/>
    <property type="gene ID" value="PgR067_g032"/>
</dbReference>